<feature type="region of interest" description="Disordered" evidence="1">
    <location>
        <begin position="1"/>
        <end position="21"/>
    </location>
</feature>
<dbReference type="InterPro" id="IPR049244">
    <property type="entry name" value="DUF6879"/>
</dbReference>
<evidence type="ECO:0000313" key="4">
    <source>
        <dbReference type="Proteomes" id="UP001501020"/>
    </source>
</evidence>
<keyword evidence="4" id="KW-1185">Reference proteome</keyword>
<evidence type="ECO:0000259" key="2">
    <source>
        <dbReference type="Pfam" id="PF21806"/>
    </source>
</evidence>
<evidence type="ECO:0000313" key="3">
    <source>
        <dbReference type="EMBL" id="GAA2129735.1"/>
    </source>
</evidence>
<name>A0ABN2YMN4_9ACTN</name>
<accession>A0ABN2YMN4</accession>
<proteinExistence type="predicted"/>
<reference evidence="3 4" key="1">
    <citation type="journal article" date="2019" name="Int. J. Syst. Evol. Microbiol.">
        <title>The Global Catalogue of Microorganisms (GCM) 10K type strain sequencing project: providing services to taxonomists for standard genome sequencing and annotation.</title>
        <authorList>
            <consortium name="The Broad Institute Genomics Platform"/>
            <consortium name="The Broad Institute Genome Sequencing Center for Infectious Disease"/>
            <person name="Wu L."/>
            <person name="Ma J."/>
        </authorList>
    </citation>
    <scope>NUCLEOTIDE SEQUENCE [LARGE SCALE GENOMIC DNA]</scope>
    <source>
        <strain evidence="3 4">JCM 13850</strain>
    </source>
</reference>
<dbReference type="Pfam" id="PF21806">
    <property type="entry name" value="DUF6879"/>
    <property type="match status" value="1"/>
</dbReference>
<feature type="domain" description="DUF6879" evidence="2">
    <location>
        <begin position="91"/>
        <end position="252"/>
    </location>
</feature>
<organism evidence="3 4">
    <name type="scientific">Actinomadura napierensis</name>
    <dbReference type="NCBI Taxonomy" id="267854"/>
    <lineage>
        <taxon>Bacteria</taxon>
        <taxon>Bacillati</taxon>
        <taxon>Actinomycetota</taxon>
        <taxon>Actinomycetes</taxon>
        <taxon>Streptosporangiales</taxon>
        <taxon>Thermomonosporaceae</taxon>
        <taxon>Actinomadura</taxon>
    </lineage>
</organism>
<gene>
    <name evidence="3" type="ORF">GCM10009727_21360</name>
</gene>
<comment type="caution">
    <text evidence="3">The sequence shown here is derived from an EMBL/GenBank/DDBJ whole genome shotgun (WGS) entry which is preliminary data.</text>
</comment>
<evidence type="ECO:0000256" key="1">
    <source>
        <dbReference type="SAM" id="MobiDB-lite"/>
    </source>
</evidence>
<sequence length="259" mass="29452">MDRVDPHQVDFVGGDPESQTGECPAVWRVPDGAYIRGKTVNDPALIGELNTDIGKGEDESDVWVPDRLFPVIREAIDGTYDKGRQGPGQPSFEYLIEGVTRSVIRLEMRDAYDHTVEGFAAWKATGDISTFDWGNWLDIVRGAVARGVRWRRVRIVSEPLSEYMRWEYDCTVENVNAGEDIRWLPRTRAADLLLPPADCWIFDYRLIRWNFQRGDDTNPRTYAFSSDPRLVRDIAGGFEMAWDRAVPHADYKPAVGDPS</sequence>
<dbReference type="EMBL" id="BAAAMR010000014">
    <property type="protein sequence ID" value="GAA2129735.1"/>
    <property type="molecule type" value="Genomic_DNA"/>
</dbReference>
<protein>
    <recommendedName>
        <fullName evidence="2">DUF6879 domain-containing protein</fullName>
    </recommendedName>
</protein>
<dbReference type="Proteomes" id="UP001501020">
    <property type="component" value="Unassembled WGS sequence"/>
</dbReference>